<evidence type="ECO:0000256" key="8">
    <source>
        <dbReference type="ARBA" id="ARBA00034120"/>
    </source>
</evidence>
<organism evidence="12 13">
    <name type="scientific">Rhodocytophaga rosea</name>
    <dbReference type="NCBI Taxonomy" id="2704465"/>
    <lineage>
        <taxon>Bacteria</taxon>
        <taxon>Pseudomonadati</taxon>
        <taxon>Bacteroidota</taxon>
        <taxon>Cytophagia</taxon>
        <taxon>Cytophagales</taxon>
        <taxon>Rhodocytophagaceae</taxon>
        <taxon>Rhodocytophaga</taxon>
    </lineage>
</organism>
<evidence type="ECO:0000256" key="3">
    <source>
        <dbReference type="ARBA" id="ARBA00022695"/>
    </source>
</evidence>
<evidence type="ECO:0000256" key="1">
    <source>
        <dbReference type="ARBA" id="ARBA00012493"/>
    </source>
</evidence>
<dbReference type="InterPro" id="IPR043502">
    <property type="entry name" value="DNA/RNA_pol_sf"/>
</dbReference>
<reference evidence="12 13" key="1">
    <citation type="submission" date="2020-01" db="EMBL/GenBank/DDBJ databases">
        <authorList>
            <person name="Kim M.K."/>
        </authorList>
    </citation>
    <scope>NUCLEOTIDE SEQUENCE [LARGE SCALE GENOMIC DNA]</scope>
    <source>
        <strain evidence="12 13">172606-1</strain>
    </source>
</reference>
<keyword evidence="13" id="KW-1185">Reference proteome</keyword>
<evidence type="ECO:0000256" key="10">
    <source>
        <dbReference type="SAM" id="Coils"/>
    </source>
</evidence>
<dbReference type="EC" id="2.7.7.49" evidence="1"/>
<evidence type="ECO:0000256" key="9">
    <source>
        <dbReference type="ARBA" id="ARBA00048173"/>
    </source>
</evidence>
<dbReference type="GO" id="GO:0003723">
    <property type="term" value="F:RNA binding"/>
    <property type="evidence" value="ECO:0007669"/>
    <property type="project" value="InterPro"/>
</dbReference>
<keyword evidence="7" id="KW-0051">Antiviral defense</keyword>
<feature type="coiled-coil region" evidence="10">
    <location>
        <begin position="44"/>
        <end position="71"/>
    </location>
</feature>
<keyword evidence="6 12" id="KW-0695">RNA-directed DNA polymerase</keyword>
<dbReference type="GO" id="GO:0046872">
    <property type="term" value="F:metal ion binding"/>
    <property type="evidence" value="ECO:0007669"/>
    <property type="project" value="UniProtKB-KW"/>
</dbReference>
<evidence type="ECO:0000313" key="12">
    <source>
        <dbReference type="EMBL" id="QHT69447.1"/>
    </source>
</evidence>
<keyword evidence="10" id="KW-0175">Coiled coil</keyword>
<evidence type="ECO:0000256" key="4">
    <source>
        <dbReference type="ARBA" id="ARBA00022723"/>
    </source>
</evidence>
<dbReference type="InterPro" id="IPR000123">
    <property type="entry name" value="Reverse_transcriptase_msDNA"/>
</dbReference>
<dbReference type="EMBL" id="CP048222">
    <property type="protein sequence ID" value="QHT69447.1"/>
    <property type="molecule type" value="Genomic_DNA"/>
</dbReference>
<evidence type="ECO:0000259" key="11">
    <source>
        <dbReference type="PROSITE" id="PS50878"/>
    </source>
</evidence>
<dbReference type="InterPro" id="IPR043128">
    <property type="entry name" value="Rev_trsase/Diguanyl_cyclase"/>
</dbReference>
<evidence type="ECO:0000256" key="2">
    <source>
        <dbReference type="ARBA" id="ARBA00022679"/>
    </source>
</evidence>
<keyword evidence="3" id="KW-0548">Nucleotidyltransferase</keyword>
<gene>
    <name evidence="12" type="ORF">GXP67_23790</name>
</gene>
<dbReference type="GO" id="GO:0051607">
    <property type="term" value="P:defense response to virus"/>
    <property type="evidence" value="ECO:0007669"/>
    <property type="project" value="UniProtKB-KW"/>
</dbReference>
<sequence length="467" mass="53787">MQLTPSTTENWRARLQRLGRDYFVIEEMIRLGFLDLSQQQYKTLQDSYTRLNEINGELQKLNIELKGTEDITPLLKEIRKNRIERVRAKRAIRKVEKARVSQAKKAEIALQKQKTPYHLGEGVSKGLRFDETDTEKLSQAGLPVLHTLEDLAQFSKLEMKQWVWLSYHRRVAGIDHYTRFQIPKKKGGLRNIASPKKTLRIAQQWILENILNKRPIHPNAMAFLPGKNIRHNAEKHTGKHTVVRVDLKDFFPSVKFPRVKGLFKSWGYSEGIATVLALVCTDATRIGASLDGKAYFVALGERFLPQGACTSPAITNILCGDTGYLDHRLTRLGEKLDWTYTRYADDLVFSTNITEDNLKSLLGLMNKIIKDEGFEINQEKTSVMRQHQRQTVTGAVVNGTEPRVSREDIRRFRAFLHQMEKNGSAAMSQKLGKDAERYAQGYWAFIHMVQPTQAEKFLNQYSWLKKK</sequence>
<keyword evidence="2" id="KW-0808">Transferase</keyword>
<dbReference type="InterPro" id="IPR051083">
    <property type="entry name" value="GrpII_Intron_Splice-Mob/Def"/>
</dbReference>
<dbReference type="PANTHER" id="PTHR34047">
    <property type="entry name" value="NUCLEAR INTRON MATURASE 1, MITOCHONDRIAL-RELATED"/>
    <property type="match status" value="1"/>
</dbReference>
<dbReference type="Proteomes" id="UP000480178">
    <property type="component" value="Chromosome"/>
</dbReference>
<dbReference type="GO" id="GO:0003964">
    <property type="term" value="F:RNA-directed DNA polymerase activity"/>
    <property type="evidence" value="ECO:0007669"/>
    <property type="project" value="UniProtKB-KW"/>
</dbReference>
<dbReference type="Gene3D" id="3.30.70.270">
    <property type="match status" value="1"/>
</dbReference>
<keyword evidence="5" id="KW-0460">Magnesium</keyword>
<comment type="similarity">
    <text evidence="8">Belongs to the bacterial reverse transcriptase family.</text>
</comment>
<name>A0A6C0GND6_9BACT</name>
<evidence type="ECO:0000256" key="7">
    <source>
        <dbReference type="ARBA" id="ARBA00023118"/>
    </source>
</evidence>
<evidence type="ECO:0000256" key="5">
    <source>
        <dbReference type="ARBA" id="ARBA00022842"/>
    </source>
</evidence>
<dbReference type="CDD" id="cd03487">
    <property type="entry name" value="RT_Bac_retron_II"/>
    <property type="match status" value="1"/>
</dbReference>
<proteinExistence type="inferred from homology"/>
<dbReference type="SUPFAM" id="SSF56672">
    <property type="entry name" value="DNA/RNA polymerases"/>
    <property type="match status" value="1"/>
</dbReference>
<comment type="catalytic activity">
    <reaction evidence="9">
        <text>DNA(n) + a 2'-deoxyribonucleoside 5'-triphosphate = DNA(n+1) + diphosphate</text>
        <dbReference type="Rhea" id="RHEA:22508"/>
        <dbReference type="Rhea" id="RHEA-COMP:17339"/>
        <dbReference type="Rhea" id="RHEA-COMP:17340"/>
        <dbReference type="ChEBI" id="CHEBI:33019"/>
        <dbReference type="ChEBI" id="CHEBI:61560"/>
        <dbReference type="ChEBI" id="CHEBI:173112"/>
        <dbReference type="EC" id="2.7.7.49"/>
    </reaction>
</comment>
<dbReference type="PROSITE" id="PS50878">
    <property type="entry name" value="RT_POL"/>
    <property type="match status" value="1"/>
</dbReference>
<dbReference type="PANTHER" id="PTHR34047:SF7">
    <property type="entry name" value="RNA-DIRECTED DNA POLYMERASE"/>
    <property type="match status" value="1"/>
</dbReference>
<protein>
    <recommendedName>
        <fullName evidence="1">RNA-directed DNA polymerase</fullName>
        <ecNumber evidence="1">2.7.7.49</ecNumber>
    </recommendedName>
</protein>
<evidence type="ECO:0000256" key="6">
    <source>
        <dbReference type="ARBA" id="ARBA00022918"/>
    </source>
</evidence>
<accession>A0A6C0GND6</accession>
<feature type="domain" description="Reverse transcriptase" evidence="11">
    <location>
        <begin position="163"/>
        <end position="397"/>
    </location>
</feature>
<keyword evidence="4" id="KW-0479">Metal-binding</keyword>
<dbReference type="InterPro" id="IPR000477">
    <property type="entry name" value="RT_dom"/>
</dbReference>
<evidence type="ECO:0000313" key="13">
    <source>
        <dbReference type="Proteomes" id="UP000480178"/>
    </source>
</evidence>
<dbReference type="Pfam" id="PF00078">
    <property type="entry name" value="RVT_1"/>
    <property type="match status" value="1"/>
</dbReference>
<dbReference type="KEGG" id="rhoz:GXP67_23790"/>
<dbReference type="PRINTS" id="PR00866">
    <property type="entry name" value="RNADNAPOLMS"/>
</dbReference>
<dbReference type="AlphaFoldDB" id="A0A6C0GND6"/>
<dbReference type="RefSeq" id="WP_162445436.1">
    <property type="nucleotide sequence ID" value="NZ_CP048222.1"/>
</dbReference>